<protein>
    <submittedName>
        <fullName evidence="1">Uncharacterized protein</fullName>
    </submittedName>
</protein>
<proteinExistence type="predicted"/>
<dbReference type="AlphaFoldDB" id="A0AAX2HW88"/>
<evidence type="ECO:0000313" key="2">
    <source>
        <dbReference type="Proteomes" id="UP000251879"/>
    </source>
</evidence>
<dbReference type="KEGG" id="ypl:CH46_1358"/>
<sequence length="90" mass="10263">MKSRANCNNLKMFHRDSEFITVSLYKAGKGALENSFKLLIVYNVAYRIYCLGKAINFRTLISINTSIRCLLNSLNFKLISDIFIGIILPI</sequence>
<evidence type="ECO:0000313" key="1">
    <source>
        <dbReference type="EMBL" id="SQA37643.1"/>
    </source>
</evidence>
<accession>A0AAX2HW88</accession>
<dbReference type="KEGG" id="ypj:CH55_2831"/>
<dbReference type="KEGG" id="ypw:CH59_1641"/>
<dbReference type="Proteomes" id="UP000251879">
    <property type="component" value="Unassembled WGS sequence"/>
</dbReference>
<name>A0AAX2HW88_YERPE</name>
<reference evidence="1 2" key="1">
    <citation type="submission" date="2018-06" db="EMBL/GenBank/DDBJ databases">
        <authorList>
            <consortium name="Pathogen Informatics"/>
            <person name="Doyle S."/>
        </authorList>
    </citation>
    <scope>NUCLEOTIDE SEQUENCE [LARGE SCALE GENOMIC DNA]</scope>
    <source>
        <strain evidence="1 2">NCTC5923</strain>
    </source>
</reference>
<organism evidence="1 2">
    <name type="scientific">Yersinia pestis</name>
    <dbReference type="NCBI Taxonomy" id="632"/>
    <lineage>
        <taxon>Bacteria</taxon>
        <taxon>Pseudomonadati</taxon>
        <taxon>Pseudomonadota</taxon>
        <taxon>Gammaproteobacteria</taxon>
        <taxon>Enterobacterales</taxon>
        <taxon>Yersiniaceae</taxon>
        <taxon>Yersinia</taxon>
    </lineage>
</organism>
<dbReference type="EMBL" id="UAVH01000001">
    <property type="protein sequence ID" value="SQA37643.1"/>
    <property type="molecule type" value="Genomic_DNA"/>
</dbReference>
<comment type="caution">
    <text evidence="1">The sequence shown here is derived from an EMBL/GenBank/DDBJ whole genome shotgun (WGS) entry which is preliminary data.</text>
</comment>
<gene>
    <name evidence="1" type="ORF">NCTC5923_00570</name>
</gene>
<dbReference type="KEGG" id="ypv:BZ15_4007"/>